<dbReference type="Gene3D" id="2.40.50.140">
    <property type="entry name" value="Nucleic acid-binding proteins"/>
    <property type="match status" value="2"/>
</dbReference>
<dbReference type="InterPro" id="IPR027417">
    <property type="entry name" value="P-loop_NTPase"/>
</dbReference>
<name>A0A345XKQ1_9ACTN</name>
<keyword evidence="5" id="KW-0143">Chaperone</keyword>
<dbReference type="NCBIfam" id="TIGR03689">
    <property type="entry name" value="pup_AAA"/>
    <property type="match status" value="1"/>
</dbReference>
<dbReference type="HAMAP" id="MF_02112">
    <property type="entry name" value="ARC_ATPase"/>
    <property type="match status" value="1"/>
</dbReference>
<dbReference type="InterPro" id="IPR003960">
    <property type="entry name" value="ATPase_AAA_CS"/>
</dbReference>
<dbReference type="KEGG" id="sarm:DVA86_05650"/>
<dbReference type="InterPro" id="IPR003959">
    <property type="entry name" value="ATPase_AAA_core"/>
</dbReference>
<evidence type="ECO:0000259" key="9">
    <source>
        <dbReference type="SMART" id="SM00382"/>
    </source>
</evidence>
<dbReference type="Gene3D" id="1.10.8.60">
    <property type="match status" value="1"/>
</dbReference>
<evidence type="ECO:0000256" key="4">
    <source>
        <dbReference type="ARBA" id="ARBA00023054"/>
    </source>
</evidence>
<dbReference type="InterPro" id="IPR050168">
    <property type="entry name" value="AAA_ATPase_domain"/>
</dbReference>
<feature type="domain" description="AAA+ ATPase" evidence="9">
    <location>
        <begin position="265"/>
        <end position="419"/>
    </location>
</feature>
<dbReference type="InterPro" id="IPR032501">
    <property type="entry name" value="Prot_ATP_ID_OB_2nd"/>
</dbReference>
<evidence type="ECO:0000256" key="8">
    <source>
        <dbReference type="SAM" id="MobiDB-lite"/>
    </source>
</evidence>
<comment type="subunit">
    <text evidence="6">Homohexamer. Assembles into a hexameric ring structure.</text>
</comment>
<dbReference type="Gene3D" id="1.20.5.170">
    <property type="match status" value="1"/>
</dbReference>
<dbReference type="SUPFAM" id="SSF52540">
    <property type="entry name" value="P-loop containing nucleoside triphosphate hydrolases"/>
    <property type="match status" value="1"/>
</dbReference>
<dbReference type="AlphaFoldDB" id="A0A345XKQ1"/>
<dbReference type="SMART" id="SM00382">
    <property type="entry name" value="AAA"/>
    <property type="match status" value="1"/>
</dbReference>
<dbReference type="GO" id="GO:0016887">
    <property type="term" value="F:ATP hydrolysis activity"/>
    <property type="evidence" value="ECO:0007669"/>
    <property type="project" value="UniProtKB-UniRule"/>
</dbReference>
<feature type="binding site" evidence="6">
    <location>
        <begin position="276"/>
        <end position="281"/>
    </location>
    <ligand>
        <name>ATP</name>
        <dbReference type="ChEBI" id="CHEBI:30616"/>
    </ligand>
</feature>
<dbReference type="FunFam" id="2.40.50.140:FF:000109">
    <property type="entry name" value="AAA ATPase forming ring-shaped complexes"/>
    <property type="match status" value="1"/>
</dbReference>
<evidence type="ECO:0000256" key="6">
    <source>
        <dbReference type="HAMAP-Rule" id="MF_02112"/>
    </source>
</evidence>
<feature type="compositionally biased region" description="Basic and acidic residues" evidence="8">
    <location>
        <begin position="1"/>
        <end position="10"/>
    </location>
</feature>
<accession>A0A345XKQ1</accession>
<dbReference type="PANTHER" id="PTHR23077">
    <property type="entry name" value="AAA-FAMILY ATPASE"/>
    <property type="match status" value="1"/>
</dbReference>
<dbReference type="Pfam" id="PF00004">
    <property type="entry name" value="AAA"/>
    <property type="match status" value="1"/>
</dbReference>
<keyword evidence="4 6" id="KW-0175">Coiled coil</keyword>
<keyword evidence="11" id="KW-1185">Reference proteome</keyword>
<dbReference type="InterPro" id="IPR012340">
    <property type="entry name" value="NA-bd_OB-fold"/>
</dbReference>
<dbReference type="EMBL" id="CP031320">
    <property type="protein sequence ID" value="AXK32217.1"/>
    <property type="molecule type" value="Genomic_DNA"/>
</dbReference>
<dbReference type="GO" id="GO:0010498">
    <property type="term" value="P:proteasomal protein catabolic process"/>
    <property type="evidence" value="ECO:0007669"/>
    <property type="project" value="InterPro"/>
</dbReference>
<dbReference type="GO" id="GO:0019941">
    <property type="term" value="P:modification-dependent protein catabolic process"/>
    <property type="evidence" value="ECO:0007669"/>
    <property type="project" value="InterPro"/>
</dbReference>
<dbReference type="Gene3D" id="3.40.50.300">
    <property type="entry name" value="P-loop containing nucleotide triphosphate hydrolases"/>
    <property type="match status" value="1"/>
</dbReference>
<evidence type="ECO:0000313" key="11">
    <source>
        <dbReference type="Proteomes" id="UP000254425"/>
    </source>
</evidence>
<dbReference type="Pfam" id="PF17758">
    <property type="entry name" value="Prot_ATP_ID_OB_N"/>
    <property type="match status" value="1"/>
</dbReference>
<dbReference type="GO" id="GO:0000502">
    <property type="term" value="C:proteasome complex"/>
    <property type="evidence" value="ECO:0007669"/>
    <property type="project" value="UniProtKB-KW"/>
</dbReference>
<dbReference type="Pfam" id="PF16450">
    <property type="entry name" value="Prot_ATP_ID_OB_C"/>
    <property type="match status" value="1"/>
</dbReference>
<protein>
    <recommendedName>
        <fullName evidence="6">AAA ATPase forming ring-shaped complexes</fullName>
        <shortName evidence="6">ARC</shortName>
    </recommendedName>
</protein>
<comment type="similarity">
    <text evidence="6 7">Belongs to the AAA ATPase family.</text>
</comment>
<evidence type="ECO:0000256" key="2">
    <source>
        <dbReference type="ARBA" id="ARBA00022840"/>
    </source>
</evidence>
<organism evidence="10 11">
    <name type="scientific">Streptomyces armeniacus</name>
    <dbReference type="NCBI Taxonomy" id="83291"/>
    <lineage>
        <taxon>Bacteria</taxon>
        <taxon>Bacillati</taxon>
        <taxon>Actinomycetota</taxon>
        <taxon>Actinomycetes</taxon>
        <taxon>Kitasatosporales</taxon>
        <taxon>Streptomycetaceae</taxon>
        <taxon>Streptomyces</taxon>
    </lineage>
</organism>
<feature type="coiled-coil region" evidence="6">
    <location>
        <begin position="53"/>
        <end position="94"/>
    </location>
</feature>
<dbReference type="InterPro" id="IPR041626">
    <property type="entry name" value="Prot_ATP_ID_OB_N"/>
</dbReference>
<dbReference type="InterPro" id="IPR003593">
    <property type="entry name" value="AAA+_ATPase"/>
</dbReference>
<keyword evidence="3 10" id="KW-0647">Proteasome</keyword>
<keyword evidence="10" id="KW-0378">Hydrolase</keyword>
<proteinExistence type="inferred from homology"/>
<evidence type="ECO:0000313" key="10">
    <source>
        <dbReference type="EMBL" id="AXK32217.1"/>
    </source>
</evidence>
<keyword evidence="2 6" id="KW-0067">ATP-binding</keyword>
<dbReference type="FunFam" id="3.40.50.300:FF:000155">
    <property type="entry name" value="AAA ATPase forming ring-shaped complexes"/>
    <property type="match status" value="1"/>
</dbReference>
<dbReference type="InterPro" id="IPR022482">
    <property type="entry name" value="Proteasome_ATPase"/>
</dbReference>
<sequence>MAAHDDDMNRGIRPGRGSDDPSGQVAYLEQEIAVLRRKLADSPRHTRILEERIVELQTNLAGVSAQNERLANTLREARDQIVALKEEVDRLAQPPAGFGAFLQANEDGTADIFTGGRKLRVNVSPSVELDQLRRGQEVMLNEALNVVEAMEYERAGDIVTLKEVLEDGERALVVGHTDEERVVRLAEPLLDTTLRAGDALLLEPRSGYVYEVVPKSEVEELVLEEVPDIDYTKIGGLGGQIELIRDAVELPYLYPDVFKEHELRPPKGVLLYGPPGCGKTLIAKAVANSLAKKVAEVTGKPQGKSYFLNIKGPELLNKYVGETERHIRLVFQRAREKASEGTPVIVFFDEMDSLFRTRGSGVSSDVENTIVPQLLSEIDGVEGLENVIVIGASNREDMIDPAILRPGRLDVKIKIERPDAEAARDIFSKYLTPTLPLHPDDLREHNEDSEATVAGMIQSVVEQMYAESEENRFLEVTYANGDKEVLYFKDFNSGAMIQNIVDRAKKMAIKALLDQNQKGLRVSHLLAACVDEFKENEDLPNTTNPDDWARISGKKGERIVFIRTLVTGKQGADTGRSIDTVANTGQYL</sequence>
<dbReference type="PROSITE" id="PS00674">
    <property type="entry name" value="AAA"/>
    <property type="match status" value="1"/>
</dbReference>
<gene>
    <name evidence="6 10" type="primary">arc</name>
    <name evidence="10" type="ORF">DVA86_05650</name>
</gene>
<dbReference type="FunFam" id="1.20.5.170:FF:000018">
    <property type="entry name" value="AAA ATPase forming ring-shaped complexes"/>
    <property type="match status" value="1"/>
</dbReference>
<dbReference type="PANTHER" id="PTHR23077:SF144">
    <property type="entry name" value="PROTEASOME-ASSOCIATED ATPASE"/>
    <property type="match status" value="1"/>
</dbReference>
<evidence type="ECO:0000256" key="5">
    <source>
        <dbReference type="ARBA" id="ARBA00023186"/>
    </source>
</evidence>
<feature type="region of interest" description="Disordered" evidence="8">
    <location>
        <begin position="1"/>
        <end position="24"/>
    </location>
</feature>
<evidence type="ECO:0000256" key="3">
    <source>
        <dbReference type="ARBA" id="ARBA00022942"/>
    </source>
</evidence>
<evidence type="ECO:0000256" key="7">
    <source>
        <dbReference type="RuleBase" id="RU003651"/>
    </source>
</evidence>
<dbReference type="RefSeq" id="WP_208876278.1">
    <property type="nucleotide sequence ID" value="NZ_CP031320.1"/>
</dbReference>
<evidence type="ECO:0000256" key="1">
    <source>
        <dbReference type="ARBA" id="ARBA00022741"/>
    </source>
</evidence>
<keyword evidence="1 6" id="KW-0547">Nucleotide-binding</keyword>
<dbReference type="GO" id="GO:0005524">
    <property type="term" value="F:ATP binding"/>
    <property type="evidence" value="ECO:0007669"/>
    <property type="project" value="UniProtKB-UniRule"/>
</dbReference>
<reference evidence="10 11" key="1">
    <citation type="submission" date="2018-07" db="EMBL/GenBank/DDBJ databases">
        <title>Draft genome of the type strain Streptomyces armeniacus ATCC 15676.</title>
        <authorList>
            <person name="Labana P."/>
            <person name="Gosse J.T."/>
            <person name="Boddy C.N."/>
        </authorList>
    </citation>
    <scope>NUCLEOTIDE SEQUENCE [LARGE SCALE GENOMIC DNA]</scope>
    <source>
        <strain evidence="10 11">ATCC 15676</strain>
    </source>
</reference>
<dbReference type="Proteomes" id="UP000254425">
    <property type="component" value="Chromosome"/>
</dbReference>